<evidence type="ECO:0000313" key="3">
    <source>
        <dbReference type="Proteomes" id="UP000192796"/>
    </source>
</evidence>
<dbReference type="Gene3D" id="2.60.40.10">
    <property type="entry name" value="Immunoglobulins"/>
    <property type="match status" value="2"/>
</dbReference>
<dbReference type="OrthoDB" id="660167at2"/>
<feature type="domain" description="IPT/TIG" evidence="1">
    <location>
        <begin position="152"/>
        <end position="218"/>
    </location>
</feature>
<evidence type="ECO:0000259" key="1">
    <source>
        <dbReference type="Pfam" id="PF01833"/>
    </source>
</evidence>
<dbReference type="InterPro" id="IPR008979">
    <property type="entry name" value="Galactose-bd-like_sf"/>
</dbReference>
<dbReference type="Proteomes" id="UP000192796">
    <property type="component" value="Unassembled WGS sequence"/>
</dbReference>
<dbReference type="RefSeq" id="WP_158085250.1">
    <property type="nucleotide sequence ID" value="NZ_LVYD01000044.1"/>
</dbReference>
<name>A0A1V9FZH2_9BACT</name>
<keyword evidence="3" id="KW-1185">Reference proteome</keyword>
<dbReference type="InterPro" id="IPR013783">
    <property type="entry name" value="Ig-like_fold"/>
</dbReference>
<reference evidence="2 3" key="1">
    <citation type="submission" date="2016-03" db="EMBL/GenBank/DDBJ databases">
        <title>Niastella vici sp. nov., isolated from farmland soil.</title>
        <authorList>
            <person name="Chen L."/>
            <person name="Wang D."/>
            <person name="Yang S."/>
            <person name="Wang G."/>
        </authorList>
    </citation>
    <scope>NUCLEOTIDE SEQUENCE [LARGE SCALE GENOMIC DNA]</scope>
    <source>
        <strain evidence="2 3">DJ57</strain>
    </source>
</reference>
<dbReference type="EMBL" id="LVYD01000044">
    <property type="protein sequence ID" value="OQP63732.1"/>
    <property type="molecule type" value="Genomic_DNA"/>
</dbReference>
<feature type="domain" description="IPT/TIG" evidence="1">
    <location>
        <begin position="74"/>
        <end position="146"/>
    </location>
</feature>
<dbReference type="InterPro" id="IPR002909">
    <property type="entry name" value="IPT_dom"/>
</dbReference>
<dbReference type="STRING" id="1703345.A3860_22595"/>
<dbReference type="Pfam" id="PF01833">
    <property type="entry name" value="TIG"/>
    <property type="match status" value="2"/>
</dbReference>
<gene>
    <name evidence="2" type="ORF">A3860_22595</name>
</gene>
<protein>
    <recommendedName>
        <fullName evidence="1">IPT/TIG domain-containing protein</fullName>
    </recommendedName>
</protein>
<organism evidence="2 3">
    <name type="scientific">Niastella vici</name>
    <dbReference type="NCBI Taxonomy" id="1703345"/>
    <lineage>
        <taxon>Bacteria</taxon>
        <taxon>Pseudomonadati</taxon>
        <taxon>Bacteroidota</taxon>
        <taxon>Chitinophagia</taxon>
        <taxon>Chitinophagales</taxon>
        <taxon>Chitinophagaceae</taxon>
        <taxon>Niastella</taxon>
    </lineage>
</organism>
<comment type="caution">
    <text evidence="2">The sequence shown here is derived from an EMBL/GenBank/DDBJ whole genome shotgun (WGS) entry which is preliminary data.</text>
</comment>
<dbReference type="InterPro" id="IPR014756">
    <property type="entry name" value="Ig_E-set"/>
</dbReference>
<accession>A0A1V9FZH2</accession>
<dbReference type="AlphaFoldDB" id="A0A1V9FZH2"/>
<proteinExistence type="predicted"/>
<dbReference type="SUPFAM" id="SSF49785">
    <property type="entry name" value="Galactose-binding domain-like"/>
    <property type="match status" value="1"/>
</dbReference>
<dbReference type="Gene3D" id="2.60.120.430">
    <property type="entry name" value="Galactose-binding lectin"/>
    <property type="match status" value="1"/>
</dbReference>
<dbReference type="SUPFAM" id="SSF81296">
    <property type="entry name" value="E set domains"/>
    <property type="match status" value="2"/>
</dbReference>
<evidence type="ECO:0000313" key="2">
    <source>
        <dbReference type="EMBL" id="OQP63732.1"/>
    </source>
</evidence>
<sequence length="387" mass="40790">MNSGYKLLMGAAVMFVLLITGAVSCKKNSDAAPSLTRVRTVTKYDTVLVTHRQDLGTSYTSNDVIPVPFDSTVTSGPLGGLFAIIGTNLQTTTSVSFNGYPVYFNPTLVTNTSIIVRIPAETPWQNGSSNKLVVTTKYGSATLDFTVLQPAPAITGLSQFAGNPGDTVTITGTVFDNASVVKFGAAVAKIVSTTSTAIKVIVPANARGVTTVTTPGGTSSGPYASYNGVVPPMAVPFGFKSLLYEDAVPSNGYTFGFIGWNANTQSTEQVKRGQYSIRLDYTGNYAGYAVGSGPGIDLTGATYIKFSIYGGSTGTEGKVIKVALNDFDHRQVSVILHEKTWSTYVIPLNLFQDASAPGTPTSLSYLGFQELSANAPETIFLDDLGVY</sequence>
<dbReference type="PROSITE" id="PS51257">
    <property type="entry name" value="PROKAR_LIPOPROTEIN"/>
    <property type="match status" value="1"/>
</dbReference>